<evidence type="ECO:0000313" key="2">
    <source>
        <dbReference type="Proteomes" id="UP001595851"/>
    </source>
</evidence>
<dbReference type="RefSeq" id="WP_379526934.1">
    <property type="nucleotide sequence ID" value="NZ_JBHSBI010000002.1"/>
</dbReference>
<comment type="caution">
    <text evidence="1">The sequence shown here is derived from an EMBL/GenBank/DDBJ whole genome shotgun (WGS) entry which is preliminary data.</text>
</comment>
<reference evidence="2" key="1">
    <citation type="journal article" date="2019" name="Int. J. Syst. Evol. Microbiol.">
        <title>The Global Catalogue of Microorganisms (GCM) 10K type strain sequencing project: providing services to taxonomists for standard genome sequencing and annotation.</title>
        <authorList>
            <consortium name="The Broad Institute Genomics Platform"/>
            <consortium name="The Broad Institute Genome Sequencing Center for Infectious Disease"/>
            <person name="Wu L."/>
            <person name="Ma J."/>
        </authorList>
    </citation>
    <scope>NUCLEOTIDE SEQUENCE [LARGE SCALE GENOMIC DNA]</scope>
    <source>
        <strain evidence="2">TBRC 1276</strain>
    </source>
</reference>
<sequence length="50" mass="5267">MHGVTVADPVWAALLRRAGVFSGKHVKEELAADALHGLRSGVVPVKDHPA</sequence>
<protein>
    <submittedName>
        <fullName evidence="1">Uncharacterized protein</fullName>
    </submittedName>
</protein>
<name>A0ABV8FYK7_9ACTN</name>
<gene>
    <name evidence="1" type="ORF">ACFOY2_06175</name>
</gene>
<proteinExistence type="predicted"/>
<keyword evidence="2" id="KW-1185">Reference proteome</keyword>
<dbReference type="EMBL" id="JBHSBI010000002">
    <property type="protein sequence ID" value="MFC4006798.1"/>
    <property type="molecule type" value="Genomic_DNA"/>
</dbReference>
<organism evidence="1 2">
    <name type="scientific">Nonomuraea purpurea</name>
    <dbReference type="NCBI Taxonomy" id="1849276"/>
    <lineage>
        <taxon>Bacteria</taxon>
        <taxon>Bacillati</taxon>
        <taxon>Actinomycetota</taxon>
        <taxon>Actinomycetes</taxon>
        <taxon>Streptosporangiales</taxon>
        <taxon>Streptosporangiaceae</taxon>
        <taxon>Nonomuraea</taxon>
    </lineage>
</organism>
<dbReference type="Proteomes" id="UP001595851">
    <property type="component" value="Unassembled WGS sequence"/>
</dbReference>
<evidence type="ECO:0000313" key="1">
    <source>
        <dbReference type="EMBL" id="MFC4006798.1"/>
    </source>
</evidence>
<accession>A0ABV8FYK7</accession>